<dbReference type="Proteomes" id="UP000824469">
    <property type="component" value="Unassembled WGS sequence"/>
</dbReference>
<dbReference type="InterPro" id="IPR023393">
    <property type="entry name" value="START-like_dom_sf"/>
</dbReference>
<feature type="non-terminal residue" evidence="1">
    <location>
        <position position="136"/>
    </location>
</feature>
<protein>
    <recommendedName>
        <fullName evidence="3">Lachrymatory factor synthase</fullName>
    </recommendedName>
</protein>
<dbReference type="Pfam" id="PF10604">
    <property type="entry name" value="Polyketide_cyc2"/>
    <property type="match status" value="1"/>
</dbReference>
<dbReference type="OMA" id="DIEWKYE"/>
<accession>A0AA38CHH1</accession>
<reference evidence="1 2" key="1">
    <citation type="journal article" date="2021" name="Nat. Plants">
        <title>The Taxus genome provides insights into paclitaxel biosynthesis.</title>
        <authorList>
            <person name="Xiong X."/>
            <person name="Gou J."/>
            <person name="Liao Q."/>
            <person name="Li Y."/>
            <person name="Zhou Q."/>
            <person name="Bi G."/>
            <person name="Li C."/>
            <person name="Du R."/>
            <person name="Wang X."/>
            <person name="Sun T."/>
            <person name="Guo L."/>
            <person name="Liang H."/>
            <person name="Lu P."/>
            <person name="Wu Y."/>
            <person name="Zhang Z."/>
            <person name="Ro D.K."/>
            <person name="Shang Y."/>
            <person name="Huang S."/>
            <person name="Yan J."/>
        </authorList>
    </citation>
    <scope>NUCLEOTIDE SEQUENCE [LARGE SCALE GENOMIC DNA]</scope>
    <source>
        <strain evidence="1">Ta-2019</strain>
    </source>
</reference>
<comment type="caution">
    <text evidence="1">The sequence shown here is derived from an EMBL/GenBank/DDBJ whole genome shotgun (WGS) entry which is preliminary data.</text>
</comment>
<evidence type="ECO:0000313" key="2">
    <source>
        <dbReference type="Proteomes" id="UP000824469"/>
    </source>
</evidence>
<dbReference type="CDD" id="cd07821">
    <property type="entry name" value="PYR_PYL_RCAR_like"/>
    <property type="match status" value="1"/>
</dbReference>
<dbReference type="EMBL" id="JAHRHJ020000009">
    <property type="protein sequence ID" value="KAH9300375.1"/>
    <property type="molecule type" value="Genomic_DNA"/>
</dbReference>
<dbReference type="SUPFAM" id="SSF55961">
    <property type="entry name" value="Bet v1-like"/>
    <property type="match status" value="1"/>
</dbReference>
<proteinExistence type="predicted"/>
<organism evidence="1 2">
    <name type="scientific">Taxus chinensis</name>
    <name type="common">Chinese yew</name>
    <name type="synonym">Taxus wallichiana var. chinensis</name>
    <dbReference type="NCBI Taxonomy" id="29808"/>
    <lineage>
        <taxon>Eukaryota</taxon>
        <taxon>Viridiplantae</taxon>
        <taxon>Streptophyta</taxon>
        <taxon>Embryophyta</taxon>
        <taxon>Tracheophyta</taxon>
        <taxon>Spermatophyta</taxon>
        <taxon>Pinopsida</taxon>
        <taxon>Pinidae</taxon>
        <taxon>Conifers II</taxon>
        <taxon>Cupressales</taxon>
        <taxon>Taxaceae</taxon>
        <taxon>Taxus</taxon>
    </lineage>
</organism>
<evidence type="ECO:0000313" key="1">
    <source>
        <dbReference type="EMBL" id="KAH9300375.1"/>
    </source>
</evidence>
<dbReference type="PANTHER" id="PTHR33789">
    <property type="entry name" value="LACHRYMATORY-FACTOR SYNTHASE"/>
    <property type="match status" value="1"/>
</dbReference>
<keyword evidence="2" id="KW-1185">Reference proteome</keyword>
<dbReference type="InterPro" id="IPR053249">
    <property type="entry name" value="LFS"/>
</dbReference>
<gene>
    <name evidence="1" type="ORF">KI387_011958</name>
</gene>
<dbReference type="AlphaFoldDB" id="A0AA38CHH1"/>
<dbReference type="InterPro" id="IPR019587">
    <property type="entry name" value="Polyketide_cyclase/dehydratase"/>
</dbReference>
<evidence type="ECO:0008006" key="3">
    <source>
        <dbReference type="Google" id="ProtNLM"/>
    </source>
</evidence>
<dbReference type="PANTHER" id="PTHR33789:SF11">
    <property type="entry name" value="OS05G0202300 PROTEIN"/>
    <property type="match status" value="1"/>
</dbReference>
<dbReference type="Gene3D" id="3.30.530.20">
    <property type="match status" value="1"/>
</dbReference>
<sequence length="136" mass="15416">METPKWQGSVDMPVAGPLEIVWEIVSDYYELHKWFPGLKSCERVEGAPHQVVGCIRHCTIQSPPEHDGMDLWAAEKLVALNATNHSYTCVITDTNMDGFQDYQATIQVAEGEEDGKCLIKWNFQLRELLPGHSEEE</sequence>
<name>A0AA38CHH1_TAXCH</name>